<dbReference type="CDD" id="cd03498">
    <property type="entry name" value="SQR_TypeB_2_TM"/>
    <property type="match status" value="1"/>
</dbReference>
<dbReference type="GO" id="GO:0016020">
    <property type="term" value="C:membrane"/>
    <property type="evidence" value="ECO:0007669"/>
    <property type="project" value="InterPro"/>
</dbReference>
<dbReference type="AlphaFoldDB" id="A0A6B2M2E0"/>
<keyword evidence="3" id="KW-1185">Reference proteome</keyword>
<name>A0A6B2M2E0_9BACT</name>
<feature type="transmembrane region" description="Helical" evidence="1">
    <location>
        <begin position="53"/>
        <end position="76"/>
    </location>
</feature>
<feature type="transmembrane region" description="Helical" evidence="1">
    <location>
        <begin position="171"/>
        <end position="193"/>
    </location>
</feature>
<reference evidence="2 3" key="1">
    <citation type="submission" date="2020-02" db="EMBL/GenBank/DDBJ databases">
        <title>Albibacoteraceae fam. nov., the first described family within the subdivision 4 Verrucomicrobia.</title>
        <authorList>
            <person name="Xi F."/>
        </authorList>
    </citation>
    <scope>NUCLEOTIDE SEQUENCE [LARGE SCALE GENOMIC DNA]</scope>
    <source>
        <strain evidence="2 3">CK1056</strain>
    </source>
</reference>
<comment type="caution">
    <text evidence="2">The sequence shown here is derived from an EMBL/GenBank/DDBJ whole genome shotgun (WGS) entry which is preliminary data.</text>
</comment>
<organism evidence="2 3">
    <name type="scientific">Oceanipulchritudo coccoides</name>
    <dbReference type="NCBI Taxonomy" id="2706888"/>
    <lineage>
        <taxon>Bacteria</taxon>
        <taxon>Pseudomonadati</taxon>
        <taxon>Verrucomicrobiota</taxon>
        <taxon>Opitutia</taxon>
        <taxon>Puniceicoccales</taxon>
        <taxon>Oceanipulchritudinaceae</taxon>
        <taxon>Oceanipulchritudo</taxon>
    </lineage>
</organism>
<sequence>MSSLGKKYIMALSGLVLVGFVIGHMVGNLQMFLHPDWINEYAYKLQNLPYGLLWVVRLVLLVCVIAHIVTAILLVVENKRARPAGYVEKAHLQASFASRTMRYSGTILLVFIVFHIMHFTVQNIHPEFKELETQLEGVGTMHHVNDKLTAIGKTHVHDVYSMVVHGFGPRFWYVSVFYIISMALLCFHLMHGISSMFQSLGLRNAAWRVRLDRIALALAIVVFIGFASIPVASLTGILEPITPLIATH</sequence>
<dbReference type="Gene3D" id="1.20.1300.10">
    <property type="entry name" value="Fumarate reductase/succinate dehydrogenase, transmembrane subunit"/>
    <property type="match status" value="1"/>
</dbReference>
<evidence type="ECO:0000313" key="3">
    <source>
        <dbReference type="Proteomes" id="UP000478417"/>
    </source>
</evidence>
<dbReference type="SUPFAM" id="SSF81343">
    <property type="entry name" value="Fumarate reductase respiratory complex transmembrane subunits"/>
    <property type="match status" value="1"/>
</dbReference>
<keyword evidence="1" id="KW-0812">Transmembrane</keyword>
<dbReference type="Proteomes" id="UP000478417">
    <property type="component" value="Unassembled WGS sequence"/>
</dbReference>
<gene>
    <name evidence="2" type="ORF">G0Q06_07290</name>
</gene>
<protein>
    <submittedName>
        <fullName evidence="2">Succinate dehydrogenase cytochrome b subunit</fullName>
    </submittedName>
</protein>
<evidence type="ECO:0000313" key="2">
    <source>
        <dbReference type="EMBL" id="NDV62247.1"/>
    </source>
</evidence>
<dbReference type="EMBL" id="JAAGNX010000002">
    <property type="protein sequence ID" value="NDV62247.1"/>
    <property type="molecule type" value="Genomic_DNA"/>
</dbReference>
<feature type="transmembrane region" description="Helical" evidence="1">
    <location>
        <begin position="214"/>
        <end position="238"/>
    </location>
</feature>
<evidence type="ECO:0000256" key="1">
    <source>
        <dbReference type="SAM" id="Phobius"/>
    </source>
</evidence>
<dbReference type="InterPro" id="IPR011138">
    <property type="entry name" value="Cytochrome_b-558"/>
</dbReference>
<proteinExistence type="predicted"/>
<keyword evidence="1" id="KW-1133">Transmembrane helix</keyword>
<dbReference type="RefSeq" id="WP_163963979.1">
    <property type="nucleotide sequence ID" value="NZ_JAAGNX010000002.1"/>
</dbReference>
<accession>A0A6B2M2E0</accession>
<feature type="transmembrane region" description="Helical" evidence="1">
    <location>
        <begin position="12"/>
        <end position="33"/>
    </location>
</feature>
<keyword evidence="1" id="KW-0472">Membrane</keyword>
<dbReference type="NCBIfam" id="TIGR02046">
    <property type="entry name" value="sdhC_b558_fam"/>
    <property type="match status" value="1"/>
</dbReference>
<feature type="transmembrane region" description="Helical" evidence="1">
    <location>
        <begin position="103"/>
        <end position="121"/>
    </location>
</feature>
<dbReference type="InterPro" id="IPR034804">
    <property type="entry name" value="SQR/QFR_C/D"/>
</dbReference>